<dbReference type="Proteomes" id="UP000230214">
    <property type="component" value="Unassembled WGS sequence"/>
</dbReference>
<accession>A0A2H0R9T2</accession>
<sequence length="82" mass="9452">MDEKENFWESSEGSSKGMRLGSTMPPIKIYLSIIEIGKLNSRVPFVKTVFLADGKEVDIEFYLETDRDSFTRDLKEVIDDKD</sequence>
<organism evidence="1 2">
    <name type="scientific">candidate division WWE3 bacterium CG10_big_fil_rev_8_21_14_0_10_32_10</name>
    <dbReference type="NCBI Taxonomy" id="1975090"/>
    <lineage>
        <taxon>Bacteria</taxon>
        <taxon>Katanobacteria</taxon>
    </lineage>
</organism>
<evidence type="ECO:0000313" key="2">
    <source>
        <dbReference type="Proteomes" id="UP000230214"/>
    </source>
</evidence>
<protein>
    <submittedName>
        <fullName evidence="1">Uncharacterized protein</fullName>
    </submittedName>
</protein>
<evidence type="ECO:0000313" key="1">
    <source>
        <dbReference type="EMBL" id="PIR43292.1"/>
    </source>
</evidence>
<comment type="caution">
    <text evidence="1">The sequence shown here is derived from an EMBL/GenBank/DDBJ whole genome shotgun (WGS) entry which is preliminary data.</text>
</comment>
<dbReference type="EMBL" id="PCXU01000029">
    <property type="protein sequence ID" value="PIR43292.1"/>
    <property type="molecule type" value="Genomic_DNA"/>
</dbReference>
<gene>
    <name evidence="1" type="ORF">COV24_03470</name>
</gene>
<dbReference type="AlphaFoldDB" id="A0A2H0R9T2"/>
<proteinExistence type="predicted"/>
<name>A0A2H0R9T2_UNCKA</name>
<reference evidence="1 2" key="1">
    <citation type="submission" date="2017-09" db="EMBL/GenBank/DDBJ databases">
        <title>Depth-based differentiation of microbial function through sediment-hosted aquifers and enrichment of novel symbionts in the deep terrestrial subsurface.</title>
        <authorList>
            <person name="Probst A.J."/>
            <person name="Ladd B."/>
            <person name="Jarett J.K."/>
            <person name="Geller-Mcgrath D.E."/>
            <person name="Sieber C.M."/>
            <person name="Emerson J.B."/>
            <person name="Anantharaman K."/>
            <person name="Thomas B.C."/>
            <person name="Malmstrom R."/>
            <person name="Stieglmeier M."/>
            <person name="Klingl A."/>
            <person name="Woyke T."/>
            <person name="Ryan C.M."/>
            <person name="Banfield J.F."/>
        </authorList>
    </citation>
    <scope>NUCLEOTIDE SEQUENCE [LARGE SCALE GENOMIC DNA]</scope>
    <source>
        <strain evidence="1">CG10_big_fil_rev_8_21_14_0_10_32_10</strain>
    </source>
</reference>